<evidence type="ECO:0000259" key="2">
    <source>
        <dbReference type="Pfam" id="PF01408"/>
    </source>
</evidence>
<dbReference type="SUPFAM" id="SSF55347">
    <property type="entry name" value="Glyceraldehyde-3-phosphate dehydrogenase-like, C-terminal domain"/>
    <property type="match status" value="1"/>
</dbReference>
<dbReference type="Gene3D" id="3.40.50.720">
    <property type="entry name" value="NAD(P)-binding Rossmann-like Domain"/>
    <property type="match status" value="1"/>
</dbReference>
<dbReference type="GO" id="GO:0000166">
    <property type="term" value="F:nucleotide binding"/>
    <property type="evidence" value="ECO:0007669"/>
    <property type="project" value="InterPro"/>
</dbReference>
<gene>
    <name evidence="4" type="ORF">GBAR_LOCUS4684</name>
</gene>
<feature type="domain" description="Gfo/Idh/MocA-like oxidoreductase N-terminal" evidence="2">
    <location>
        <begin position="3"/>
        <end position="123"/>
    </location>
</feature>
<organism evidence="4 5">
    <name type="scientific">Geodia barretti</name>
    <name type="common">Barrett's horny sponge</name>
    <dbReference type="NCBI Taxonomy" id="519541"/>
    <lineage>
        <taxon>Eukaryota</taxon>
        <taxon>Metazoa</taxon>
        <taxon>Porifera</taxon>
        <taxon>Demospongiae</taxon>
        <taxon>Heteroscleromorpha</taxon>
        <taxon>Tetractinellida</taxon>
        <taxon>Astrophorina</taxon>
        <taxon>Geodiidae</taxon>
        <taxon>Geodia</taxon>
    </lineage>
</organism>
<sequence length="317" mass="35723">MLKAGFIGAGGRSQGAHYPSVNRLEDDVEMLGVCELDEEKLAQVAQKYEFPHTFTDHRKMLDTLDLDIVYCVMNEKWILQPALDCLNAGKHLFIEKPPGANSDETQQLLEAAVANDVYCMVGFQRRFAAVTREAMRRVAEKGPVTLAITTFNKQMLGQNREFTTTLWNDVCHVIDLLRYMAGGEPVEVTAHRETFGAEQRNFYTAFVRFDNNATGVLLGSRASGGRVLRSELHGVGIGCYMKIPEEIEIYDDNNRSVMGGWEVDGVDERDTPNYEGVLTMHRHFADCVRNRQVPLTDLRDVIHSIHFVDQIEGPLPD</sequence>
<dbReference type="InterPro" id="IPR051450">
    <property type="entry name" value="Gfo/Idh/MocA_Oxidoreductases"/>
</dbReference>
<evidence type="ECO:0000256" key="1">
    <source>
        <dbReference type="ARBA" id="ARBA00010928"/>
    </source>
</evidence>
<dbReference type="PANTHER" id="PTHR43377:SF1">
    <property type="entry name" value="BILIVERDIN REDUCTASE A"/>
    <property type="match status" value="1"/>
</dbReference>
<dbReference type="EMBL" id="CASHTH010000683">
    <property type="protein sequence ID" value="CAI8006389.1"/>
    <property type="molecule type" value="Genomic_DNA"/>
</dbReference>
<dbReference type="Pfam" id="PF01408">
    <property type="entry name" value="GFO_IDH_MocA"/>
    <property type="match status" value="1"/>
</dbReference>
<evidence type="ECO:0000259" key="3">
    <source>
        <dbReference type="Pfam" id="PF22725"/>
    </source>
</evidence>
<dbReference type="AlphaFoldDB" id="A0AA35R7S2"/>
<evidence type="ECO:0000313" key="5">
    <source>
        <dbReference type="Proteomes" id="UP001174909"/>
    </source>
</evidence>
<feature type="domain" description="GFO/IDH/MocA-like oxidoreductase" evidence="3">
    <location>
        <begin position="165"/>
        <end position="234"/>
    </location>
</feature>
<reference evidence="4" key="1">
    <citation type="submission" date="2023-03" db="EMBL/GenBank/DDBJ databases">
        <authorList>
            <person name="Steffen K."/>
            <person name="Cardenas P."/>
        </authorList>
    </citation>
    <scope>NUCLEOTIDE SEQUENCE</scope>
</reference>
<dbReference type="InterPro" id="IPR036291">
    <property type="entry name" value="NAD(P)-bd_dom_sf"/>
</dbReference>
<accession>A0AA35R7S2</accession>
<dbReference type="Proteomes" id="UP001174909">
    <property type="component" value="Unassembled WGS sequence"/>
</dbReference>
<protein>
    <submittedName>
        <fullName evidence="4">4-carboxy-2-hydroxymuconate-6-semialdehyde dehydrogenase</fullName>
    </submittedName>
</protein>
<keyword evidence="5" id="KW-1185">Reference proteome</keyword>
<dbReference type="InterPro" id="IPR055170">
    <property type="entry name" value="GFO_IDH_MocA-like_dom"/>
</dbReference>
<evidence type="ECO:0000313" key="4">
    <source>
        <dbReference type="EMBL" id="CAI8006389.1"/>
    </source>
</evidence>
<dbReference type="InterPro" id="IPR000683">
    <property type="entry name" value="Gfo/Idh/MocA-like_OxRdtase_N"/>
</dbReference>
<dbReference type="PANTHER" id="PTHR43377">
    <property type="entry name" value="BILIVERDIN REDUCTASE A"/>
    <property type="match status" value="1"/>
</dbReference>
<name>A0AA35R7S2_GEOBA</name>
<dbReference type="Pfam" id="PF22725">
    <property type="entry name" value="GFO_IDH_MocA_C3"/>
    <property type="match status" value="1"/>
</dbReference>
<dbReference type="Gene3D" id="3.30.360.10">
    <property type="entry name" value="Dihydrodipicolinate Reductase, domain 2"/>
    <property type="match status" value="1"/>
</dbReference>
<dbReference type="SUPFAM" id="SSF51735">
    <property type="entry name" value="NAD(P)-binding Rossmann-fold domains"/>
    <property type="match status" value="1"/>
</dbReference>
<proteinExistence type="inferred from homology"/>
<comment type="similarity">
    <text evidence="1">Belongs to the Gfo/Idh/MocA family.</text>
</comment>
<comment type="caution">
    <text evidence="4">The sequence shown here is derived from an EMBL/GenBank/DDBJ whole genome shotgun (WGS) entry which is preliminary data.</text>
</comment>